<name>A0A9P0A7Q1_BEMTA</name>
<organism evidence="2 3">
    <name type="scientific">Bemisia tabaci</name>
    <name type="common">Sweetpotato whitefly</name>
    <name type="synonym">Aleurodes tabaci</name>
    <dbReference type="NCBI Taxonomy" id="7038"/>
    <lineage>
        <taxon>Eukaryota</taxon>
        <taxon>Metazoa</taxon>
        <taxon>Ecdysozoa</taxon>
        <taxon>Arthropoda</taxon>
        <taxon>Hexapoda</taxon>
        <taxon>Insecta</taxon>
        <taxon>Pterygota</taxon>
        <taxon>Neoptera</taxon>
        <taxon>Paraneoptera</taxon>
        <taxon>Hemiptera</taxon>
        <taxon>Sternorrhyncha</taxon>
        <taxon>Aleyrodoidea</taxon>
        <taxon>Aleyrodidae</taxon>
        <taxon>Aleyrodinae</taxon>
        <taxon>Bemisia</taxon>
    </lineage>
</organism>
<sequence>MVFKHLTFYLLGHVCTFGIQKSEQRIMLKSEAYEEIVKSTAYIDKTWFIRDLFNLPQYLVITGPQGFSKTTNLNMLKSFFEHELDGTHTAKDPKTSKKLQTFKDKKIFTDEKIFWQYFAKYPVIHLDQSAVTTKNFDEFLKSFVKHCIDPLTEKFGYLWNSTDIKMNEKAKKGYPWTKDDLQDFGAELASLLHHHHGTKPILLIDEYDSPSVAALLDAGVSEKDTEAIVQFLSSFVAEIIQHNHNTFRAVLTGRLALSLIPKLKYRNIFESEKLSSAYGFLEADLNELEKRFAMASPDMEHTRAYYRGYCVYEKPTERIYSSQSIIHSLLSRTVIEYWSGDIVDKLRPLLGAEQWGPALEMCILKRCKITVTGPMKKIDVMQLKKSLLFSKKADPGGQFLFQILVETGYFTVEEKQGVLHTISVPNVEVQTVMMDEFYRGRYLHERYGFTEEDEKHYLTSLDKLSSDVTTLHTLVRSVQTLFRNLAPKDEVFMQVVLLHPLLNCSEFSTYPFDRDDSSISSYAIFAKRWRDHAGILFEARAGPNLDQETKRDVSNVFEQFPDLKDTVDLRLVVSGRKEVYGFYNYTTFGGSSACELWPPQKKVT</sequence>
<dbReference type="EMBL" id="OU963863">
    <property type="protein sequence ID" value="CAH0384910.1"/>
    <property type="molecule type" value="Genomic_DNA"/>
</dbReference>
<dbReference type="PANTHER" id="PTHR34825:SF1">
    <property type="entry name" value="AAA-ATPASE-LIKE DOMAIN-CONTAINING PROTEIN"/>
    <property type="match status" value="1"/>
</dbReference>
<evidence type="ECO:0000313" key="2">
    <source>
        <dbReference type="EMBL" id="CAH0384910.1"/>
    </source>
</evidence>
<evidence type="ECO:0000259" key="1">
    <source>
        <dbReference type="Pfam" id="PF09820"/>
    </source>
</evidence>
<dbReference type="Pfam" id="PF09820">
    <property type="entry name" value="AAA-ATPase_like"/>
    <property type="match status" value="1"/>
</dbReference>
<dbReference type="SUPFAM" id="SSF52540">
    <property type="entry name" value="P-loop containing nucleoside triphosphate hydrolases"/>
    <property type="match status" value="1"/>
</dbReference>
<accession>A0A9P0A7Q1</accession>
<dbReference type="KEGG" id="btab:109040095"/>
<proteinExistence type="predicted"/>
<dbReference type="InterPro" id="IPR027417">
    <property type="entry name" value="P-loop_NTPase"/>
</dbReference>
<reference evidence="2" key="1">
    <citation type="submission" date="2021-12" db="EMBL/GenBank/DDBJ databases">
        <authorList>
            <person name="King R."/>
        </authorList>
    </citation>
    <scope>NUCLEOTIDE SEQUENCE</scope>
</reference>
<dbReference type="PANTHER" id="PTHR34825">
    <property type="entry name" value="CONSERVED PROTEIN, WITH A WEAK D-GALACTARATE DEHYDRATASE/ALTRONATE HYDROLASE DOMAIN"/>
    <property type="match status" value="1"/>
</dbReference>
<dbReference type="InterPro" id="IPR018631">
    <property type="entry name" value="AAA-ATPase-like_dom"/>
</dbReference>
<gene>
    <name evidence="2" type="ORF">BEMITA_LOCUS4194</name>
</gene>
<evidence type="ECO:0000313" key="3">
    <source>
        <dbReference type="Proteomes" id="UP001152759"/>
    </source>
</evidence>
<dbReference type="Proteomes" id="UP001152759">
    <property type="component" value="Chromosome 2"/>
</dbReference>
<feature type="domain" description="AAA-ATPase-like" evidence="1">
    <location>
        <begin position="33"/>
        <end position="253"/>
    </location>
</feature>
<dbReference type="AlphaFoldDB" id="A0A9P0A7Q1"/>
<keyword evidence="3" id="KW-1185">Reference proteome</keyword>
<protein>
    <recommendedName>
        <fullName evidence="1">AAA-ATPase-like domain-containing protein</fullName>
    </recommendedName>
</protein>